<name>A0A1G6IQ09_NIADE</name>
<reference evidence="2" key="1">
    <citation type="submission" date="2016-10" db="EMBL/GenBank/DDBJ databases">
        <authorList>
            <person name="Varghese N."/>
            <person name="Submissions S."/>
        </authorList>
    </citation>
    <scope>NUCLEOTIDE SEQUENCE [LARGE SCALE GENOMIC DNA]</scope>
    <source>
        <strain evidence="2">DSM 25811 / CCM 8410 / LMG 26954 / E90</strain>
    </source>
</reference>
<dbReference type="Pfam" id="PF13591">
    <property type="entry name" value="MerR_2"/>
    <property type="match status" value="1"/>
</dbReference>
<evidence type="ECO:0000313" key="1">
    <source>
        <dbReference type="EMBL" id="SDC08105.1"/>
    </source>
</evidence>
<dbReference type="AlphaFoldDB" id="A0A1G6IQ09"/>
<accession>A0A1G6IQ09</accession>
<organism evidence="1 2">
    <name type="scientific">Niabella drilacis (strain DSM 25811 / CCM 8410 / CCUG 62505 / LMG 26954 / E90)</name>
    <dbReference type="NCBI Taxonomy" id="1285928"/>
    <lineage>
        <taxon>Bacteria</taxon>
        <taxon>Pseudomonadati</taxon>
        <taxon>Bacteroidota</taxon>
        <taxon>Chitinophagia</taxon>
        <taxon>Chitinophagales</taxon>
        <taxon>Chitinophagaceae</taxon>
        <taxon>Niabella</taxon>
    </lineage>
</organism>
<dbReference type="RefSeq" id="WP_090388235.1">
    <property type="nucleotide sequence ID" value="NZ_FMZO01000001.1"/>
</dbReference>
<dbReference type="OrthoDB" id="1494789at2"/>
<dbReference type="Proteomes" id="UP000198757">
    <property type="component" value="Unassembled WGS sequence"/>
</dbReference>
<proteinExistence type="predicted"/>
<protein>
    <submittedName>
        <fullName evidence="1">MerR HTH family regulatory protein</fullName>
    </submittedName>
</protein>
<sequence>MTEHTNRISVEQCCSYYSIEVTFVQSLSEHGLIELIQQDTHYFIGFEQLASLEKYMHMHYDLDINMEGLEAIAHLLNKVQVLQTEVRTLRNALGT</sequence>
<dbReference type="STRING" id="1285928.SAMN04487894_101284"/>
<dbReference type="EMBL" id="FMZO01000001">
    <property type="protein sequence ID" value="SDC08105.1"/>
    <property type="molecule type" value="Genomic_DNA"/>
</dbReference>
<keyword evidence="2" id="KW-1185">Reference proteome</keyword>
<evidence type="ECO:0000313" key="2">
    <source>
        <dbReference type="Proteomes" id="UP000198757"/>
    </source>
</evidence>
<gene>
    <name evidence="1" type="ORF">SAMN04487894_101284</name>
</gene>
<dbReference type="Gene3D" id="1.10.1660.10">
    <property type="match status" value="1"/>
</dbReference>